<evidence type="ECO:0000256" key="1">
    <source>
        <dbReference type="ARBA" id="ARBA00004141"/>
    </source>
</evidence>
<dbReference type="InterPro" id="IPR036640">
    <property type="entry name" value="ABC1_TM_sf"/>
</dbReference>
<dbReference type="PANTHER" id="PTHR24222">
    <property type="entry name" value="ABC TRANSPORTER B FAMILY"/>
    <property type="match status" value="1"/>
</dbReference>
<evidence type="ECO:0000256" key="4">
    <source>
        <dbReference type="ARBA" id="ARBA00023136"/>
    </source>
</evidence>
<evidence type="ECO:0000313" key="7">
    <source>
        <dbReference type="Proteomes" id="UP001358586"/>
    </source>
</evidence>
<comment type="subcellular location">
    <subcellularLocation>
        <location evidence="1">Membrane</location>
        <topology evidence="1">Multi-pass membrane protein</topology>
    </subcellularLocation>
</comment>
<dbReference type="Proteomes" id="UP001358586">
    <property type="component" value="Chromosome 2"/>
</dbReference>
<keyword evidence="2" id="KW-0812">Transmembrane</keyword>
<dbReference type="PROSITE" id="PS50929">
    <property type="entry name" value="ABC_TM1F"/>
    <property type="match status" value="1"/>
</dbReference>
<evidence type="ECO:0000259" key="5">
    <source>
        <dbReference type="PROSITE" id="PS50929"/>
    </source>
</evidence>
<dbReference type="EMBL" id="JARKNE010000002">
    <property type="protein sequence ID" value="KAK5842635.1"/>
    <property type="molecule type" value="Genomic_DNA"/>
</dbReference>
<gene>
    <name evidence="6" type="ORF">PVK06_005013</name>
</gene>
<keyword evidence="3" id="KW-1133">Transmembrane helix</keyword>
<keyword evidence="7" id="KW-1185">Reference proteome</keyword>
<dbReference type="InterPro" id="IPR039421">
    <property type="entry name" value="Type_1_exporter"/>
</dbReference>
<comment type="caution">
    <text evidence="6">The sequence shown here is derived from an EMBL/GenBank/DDBJ whole genome shotgun (WGS) entry which is preliminary data.</text>
</comment>
<feature type="domain" description="ABC transmembrane type-1" evidence="5">
    <location>
        <begin position="64"/>
        <end position="200"/>
    </location>
</feature>
<dbReference type="Pfam" id="PF00664">
    <property type="entry name" value="ABC_membrane"/>
    <property type="match status" value="1"/>
</dbReference>
<name>A0ABR0QTH3_GOSAR</name>
<dbReference type="Gene3D" id="1.20.1560.10">
    <property type="entry name" value="ABC transporter type 1, transmembrane domain"/>
    <property type="match status" value="2"/>
</dbReference>
<evidence type="ECO:0000256" key="3">
    <source>
        <dbReference type="ARBA" id="ARBA00022989"/>
    </source>
</evidence>
<sequence>MAKKSGGLFRYADGIDKVLLVLGTLGSIGDGMMSPVNMYILSGALNDYGSSHQSFSNQIVDKGVCWTRSAERQASRMRIEYLKSVLRQQVGFFEDQTDSFSTFQVISTVISDAHSIQDTIADKTPNCLAHLTSFILGLVVAFKLSWRLTLAALPLTLMFIIPGLRFGKALMSIGAEMKAAYGNAGAIAEQAISLIRTIYSSVMSALPNLSFISEARHSALKIFEMID</sequence>
<evidence type="ECO:0000256" key="2">
    <source>
        <dbReference type="ARBA" id="ARBA00022692"/>
    </source>
</evidence>
<proteinExistence type="predicted"/>
<dbReference type="PANTHER" id="PTHR24222:SF48">
    <property type="entry name" value="ABC TRANSPORTER B FAMILY MEMBER 15"/>
    <property type="match status" value="1"/>
</dbReference>
<evidence type="ECO:0000313" key="6">
    <source>
        <dbReference type="EMBL" id="KAK5842635.1"/>
    </source>
</evidence>
<keyword evidence="4" id="KW-0472">Membrane</keyword>
<accession>A0ABR0QTH3</accession>
<protein>
    <recommendedName>
        <fullName evidence="5">ABC transmembrane type-1 domain-containing protein</fullName>
    </recommendedName>
</protein>
<dbReference type="InterPro" id="IPR011527">
    <property type="entry name" value="ABC1_TM_dom"/>
</dbReference>
<dbReference type="SUPFAM" id="SSF90123">
    <property type="entry name" value="ABC transporter transmembrane region"/>
    <property type="match status" value="1"/>
</dbReference>
<reference evidence="6 7" key="1">
    <citation type="submission" date="2023-03" db="EMBL/GenBank/DDBJ databases">
        <title>WGS of Gossypium arboreum.</title>
        <authorList>
            <person name="Yu D."/>
        </authorList>
    </citation>
    <scope>NUCLEOTIDE SEQUENCE [LARGE SCALE GENOMIC DNA]</scope>
    <source>
        <tissue evidence="6">Leaf</tissue>
    </source>
</reference>
<organism evidence="6 7">
    <name type="scientific">Gossypium arboreum</name>
    <name type="common">Tree cotton</name>
    <name type="synonym">Gossypium nanking</name>
    <dbReference type="NCBI Taxonomy" id="29729"/>
    <lineage>
        <taxon>Eukaryota</taxon>
        <taxon>Viridiplantae</taxon>
        <taxon>Streptophyta</taxon>
        <taxon>Embryophyta</taxon>
        <taxon>Tracheophyta</taxon>
        <taxon>Spermatophyta</taxon>
        <taxon>Magnoliopsida</taxon>
        <taxon>eudicotyledons</taxon>
        <taxon>Gunneridae</taxon>
        <taxon>Pentapetalae</taxon>
        <taxon>rosids</taxon>
        <taxon>malvids</taxon>
        <taxon>Malvales</taxon>
        <taxon>Malvaceae</taxon>
        <taxon>Malvoideae</taxon>
        <taxon>Gossypium</taxon>
    </lineage>
</organism>